<organism evidence="3 4">
    <name type="scientific">Necator americanus</name>
    <name type="common">Human hookworm</name>
    <dbReference type="NCBI Taxonomy" id="51031"/>
    <lineage>
        <taxon>Eukaryota</taxon>
        <taxon>Metazoa</taxon>
        <taxon>Ecdysozoa</taxon>
        <taxon>Nematoda</taxon>
        <taxon>Chromadorea</taxon>
        <taxon>Rhabditida</taxon>
        <taxon>Rhabditina</taxon>
        <taxon>Rhabditomorpha</taxon>
        <taxon>Strongyloidea</taxon>
        <taxon>Ancylostomatidae</taxon>
        <taxon>Bunostominae</taxon>
        <taxon>Necator</taxon>
    </lineage>
</organism>
<dbReference type="InterPro" id="IPR051425">
    <property type="entry name" value="Formin_Homology"/>
</dbReference>
<protein>
    <recommendedName>
        <fullName evidence="2">FH2 domain-containing protein</fullName>
    </recommendedName>
</protein>
<feature type="non-terminal residue" evidence="3">
    <location>
        <position position="1"/>
    </location>
</feature>
<evidence type="ECO:0000256" key="1">
    <source>
        <dbReference type="SAM" id="Coils"/>
    </source>
</evidence>
<dbReference type="AlphaFoldDB" id="W2SYS7"/>
<dbReference type="PANTHER" id="PTHR45725:SF1">
    <property type="entry name" value="DISHEVELLED ASSOCIATED ACTIVATOR OF MORPHOGENESIS, ISOFORM D"/>
    <property type="match status" value="1"/>
</dbReference>
<gene>
    <name evidence="3" type="ORF">NECAME_12762</name>
</gene>
<keyword evidence="4" id="KW-1185">Reference proteome</keyword>
<dbReference type="InterPro" id="IPR042201">
    <property type="entry name" value="FH2_Formin_sf"/>
</dbReference>
<dbReference type="STRING" id="51031.W2SYS7"/>
<sequence length="200" mass="23166">FDLSSLNRLTDVKFAHRSDRTLLHYILRVVENRLPELEKLRRELSAVYDAARYNRSEVLAEIRSLEQSITAVRSELAFIEEAARDRETSVEGSEDTKKDCFQAVAKQFISSAFAQFHALEKLHSEMKAKFSAVAAQFCFDSANPEELFSCLAKFLTAFCDAQQQLWTESEQKEQVKRQTLARSYFAKKSEIRFITYDKKK</sequence>
<dbReference type="Gene3D" id="1.20.58.2220">
    <property type="entry name" value="Formin, FH2 domain"/>
    <property type="match status" value="1"/>
</dbReference>
<dbReference type="PANTHER" id="PTHR45725">
    <property type="entry name" value="FORMIN HOMOLOGY 2 FAMILY MEMBER"/>
    <property type="match status" value="1"/>
</dbReference>
<dbReference type="PROSITE" id="PS51444">
    <property type="entry name" value="FH2"/>
    <property type="match status" value="1"/>
</dbReference>
<name>W2SYS7_NECAM</name>
<dbReference type="InterPro" id="IPR015425">
    <property type="entry name" value="FH2_Formin"/>
</dbReference>
<evidence type="ECO:0000313" key="3">
    <source>
        <dbReference type="EMBL" id="ETN74733.1"/>
    </source>
</evidence>
<reference evidence="4" key="1">
    <citation type="journal article" date="2014" name="Nat. Genet.">
        <title>Genome of the human hookworm Necator americanus.</title>
        <authorList>
            <person name="Tang Y.T."/>
            <person name="Gao X."/>
            <person name="Rosa B.A."/>
            <person name="Abubucker S."/>
            <person name="Hallsworth-Pepin K."/>
            <person name="Martin J."/>
            <person name="Tyagi R."/>
            <person name="Heizer E."/>
            <person name="Zhang X."/>
            <person name="Bhonagiri-Palsikar V."/>
            <person name="Minx P."/>
            <person name="Warren W.C."/>
            <person name="Wang Q."/>
            <person name="Zhan B."/>
            <person name="Hotez P.J."/>
            <person name="Sternberg P.W."/>
            <person name="Dougall A."/>
            <person name="Gaze S.T."/>
            <person name="Mulvenna J."/>
            <person name="Sotillo J."/>
            <person name="Ranganathan S."/>
            <person name="Rabelo E.M."/>
            <person name="Wilson R.K."/>
            <person name="Felgner P.L."/>
            <person name="Bethony J."/>
            <person name="Hawdon J.M."/>
            <person name="Gasser R.B."/>
            <person name="Loukas A."/>
            <person name="Mitreva M."/>
        </authorList>
    </citation>
    <scope>NUCLEOTIDE SEQUENCE [LARGE SCALE GENOMIC DNA]</scope>
</reference>
<dbReference type="SUPFAM" id="SSF101447">
    <property type="entry name" value="Formin homology 2 domain (FH2 domain)"/>
    <property type="match status" value="1"/>
</dbReference>
<dbReference type="KEGG" id="nai:NECAME_12762"/>
<evidence type="ECO:0000313" key="4">
    <source>
        <dbReference type="Proteomes" id="UP000053676"/>
    </source>
</evidence>
<feature type="domain" description="FH2" evidence="2">
    <location>
        <begin position="1"/>
        <end position="184"/>
    </location>
</feature>
<dbReference type="Proteomes" id="UP000053676">
    <property type="component" value="Unassembled WGS sequence"/>
</dbReference>
<dbReference type="EMBL" id="KI660337">
    <property type="protein sequence ID" value="ETN74733.1"/>
    <property type="molecule type" value="Genomic_DNA"/>
</dbReference>
<dbReference type="OrthoDB" id="5852427at2759"/>
<dbReference type="GO" id="GO:0030838">
    <property type="term" value="P:positive regulation of actin filament polymerization"/>
    <property type="evidence" value="ECO:0007669"/>
    <property type="project" value="TreeGrafter"/>
</dbReference>
<dbReference type="Pfam" id="PF02181">
    <property type="entry name" value="FH2"/>
    <property type="match status" value="1"/>
</dbReference>
<proteinExistence type="predicted"/>
<feature type="coiled-coil region" evidence="1">
    <location>
        <begin position="27"/>
        <end position="82"/>
    </location>
</feature>
<accession>W2SYS7</accession>
<keyword evidence="1" id="KW-0175">Coiled coil</keyword>
<evidence type="ECO:0000259" key="2">
    <source>
        <dbReference type="PROSITE" id="PS51444"/>
    </source>
</evidence>